<dbReference type="InterPro" id="IPR023090">
    <property type="entry name" value="UPF0702_alpha/beta_dom_sf"/>
</dbReference>
<keyword evidence="10" id="KW-1185">Reference proteome</keyword>
<evidence type="ECO:0000256" key="3">
    <source>
        <dbReference type="ARBA" id="ARBA00022475"/>
    </source>
</evidence>
<dbReference type="Proteomes" id="UP000239590">
    <property type="component" value="Unassembled WGS sequence"/>
</dbReference>
<dbReference type="GO" id="GO:0005886">
    <property type="term" value="C:plasma membrane"/>
    <property type="evidence" value="ECO:0007669"/>
    <property type="project" value="UniProtKB-SubCell"/>
</dbReference>
<proteinExistence type="inferred from homology"/>
<comment type="caution">
    <text evidence="9">The sequence shown here is derived from an EMBL/GenBank/DDBJ whole genome shotgun (WGS) entry which is preliminary data.</text>
</comment>
<keyword evidence="6 7" id="KW-0472">Membrane</keyword>
<evidence type="ECO:0000256" key="7">
    <source>
        <dbReference type="SAM" id="Phobius"/>
    </source>
</evidence>
<dbReference type="Pfam" id="PF04239">
    <property type="entry name" value="DUF421"/>
    <property type="match status" value="1"/>
</dbReference>
<name>A0A2S7IH35_9BACT</name>
<evidence type="ECO:0000256" key="5">
    <source>
        <dbReference type="ARBA" id="ARBA00022989"/>
    </source>
</evidence>
<evidence type="ECO:0000256" key="2">
    <source>
        <dbReference type="ARBA" id="ARBA00006448"/>
    </source>
</evidence>
<comment type="similarity">
    <text evidence="2">Belongs to the UPF0702 family.</text>
</comment>
<comment type="subcellular location">
    <subcellularLocation>
        <location evidence="1">Cell membrane</location>
        <topology evidence="1">Multi-pass membrane protein</topology>
    </subcellularLocation>
</comment>
<dbReference type="InterPro" id="IPR007353">
    <property type="entry name" value="DUF421"/>
</dbReference>
<dbReference type="AlphaFoldDB" id="A0A2S7IH35"/>
<evidence type="ECO:0000259" key="8">
    <source>
        <dbReference type="Pfam" id="PF04239"/>
    </source>
</evidence>
<dbReference type="RefSeq" id="WP_104715325.1">
    <property type="nucleotide sequence ID" value="NZ_PTRA01000005.1"/>
</dbReference>
<reference evidence="10" key="1">
    <citation type="submission" date="2018-02" db="EMBL/GenBank/DDBJ databases">
        <title>Genome sequencing of Solimonas sp. HR-BB.</title>
        <authorList>
            <person name="Lee Y."/>
            <person name="Jeon C.O."/>
        </authorList>
    </citation>
    <scope>NUCLEOTIDE SEQUENCE [LARGE SCALE GENOMIC DNA]</scope>
    <source>
        <strain evidence="10">HR-U</strain>
    </source>
</reference>
<dbReference type="EMBL" id="PTRA01000005">
    <property type="protein sequence ID" value="PQA55006.1"/>
    <property type="molecule type" value="Genomic_DNA"/>
</dbReference>
<feature type="transmembrane region" description="Helical" evidence="7">
    <location>
        <begin position="20"/>
        <end position="45"/>
    </location>
</feature>
<gene>
    <name evidence="9" type="ORF">C5O19_20905</name>
</gene>
<evidence type="ECO:0000313" key="10">
    <source>
        <dbReference type="Proteomes" id="UP000239590"/>
    </source>
</evidence>
<keyword evidence="5 7" id="KW-1133">Transmembrane helix</keyword>
<accession>A0A2S7IH35</accession>
<organism evidence="9 10">
    <name type="scientific">Siphonobacter curvatus</name>
    <dbReference type="NCBI Taxonomy" id="2094562"/>
    <lineage>
        <taxon>Bacteria</taxon>
        <taxon>Pseudomonadati</taxon>
        <taxon>Bacteroidota</taxon>
        <taxon>Cytophagia</taxon>
        <taxon>Cytophagales</taxon>
        <taxon>Cytophagaceae</taxon>
        <taxon>Siphonobacter</taxon>
    </lineage>
</organism>
<dbReference type="PANTHER" id="PTHR34582">
    <property type="entry name" value="UPF0702 TRANSMEMBRANE PROTEIN YCAP"/>
    <property type="match status" value="1"/>
</dbReference>
<protein>
    <submittedName>
        <fullName evidence="9">DUF421 domain-containing protein</fullName>
    </submittedName>
</protein>
<dbReference type="OrthoDB" id="6538282at2"/>
<keyword evidence="4 7" id="KW-0812">Transmembrane</keyword>
<evidence type="ECO:0000256" key="1">
    <source>
        <dbReference type="ARBA" id="ARBA00004651"/>
    </source>
</evidence>
<dbReference type="PANTHER" id="PTHR34582:SF6">
    <property type="entry name" value="UPF0702 TRANSMEMBRANE PROTEIN YCAP"/>
    <property type="match status" value="1"/>
</dbReference>
<dbReference type="Gene3D" id="3.30.240.20">
    <property type="entry name" value="bsu07140 like domains"/>
    <property type="match status" value="1"/>
</dbReference>
<keyword evidence="3" id="KW-1003">Cell membrane</keyword>
<feature type="domain" description="YetF C-terminal" evidence="8">
    <location>
        <begin position="102"/>
        <end position="179"/>
    </location>
</feature>
<evidence type="ECO:0000256" key="4">
    <source>
        <dbReference type="ARBA" id="ARBA00022692"/>
    </source>
</evidence>
<evidence type="ECO:0000313" key="9">
    <source>
        <dbReference type="EMBL" id="PQA55006.1"/>
    </source>
</evidence>
<evidence type="ECO:0000256" key="6">
    <source>
        <dbReference type="ARBA" id="ARBA00023136"/>
    </source>
</evidence>
<sequence length="232" mass="26400">MNPDDIKIDDWLRIFYGELPASYFIEVIIRMTFVYLLLMVCIRIMGRRMASQLNRNEMAALTSLAAAIGMPVLSPDRGLLPAIAIAIIIVAGQRWISRIASRNEKFEAITQDDMEILVKDGVLELKAMQHSRITRERLFAELRAASILHLGQVRRLYIEANGKFTLIENEKPKPGLSVIPNEDQELIEEQPKANDRLVCKNCGNTMFQPLKPENECNHCKDVNWIPPIKSEA</sequence>